<feature type="region of interest" description="Disordered" evidence="1">
    <location>
        <begin position="29"/>
        <end position="68"/>
    </location>
</feature>
<dbReference type="EMBL" id="KV423926">
    <property type="protein sequence ID" value="KZT61063.1"/>
    <property type="molecule type" value="Genomic_DNA"/>
</dbReference>
<name>A0A165IWB4_9BASI</name>
<dbReference type="InterPro" id="IPR045341">
    <property type="entry name" value="DUF6532"/>
</dbReference>
<dbReference type="AlphaFoldDB" id="A0A165IWB4"/>
<gene>
    <name evidence="3" type="ORF">CALCODRAFT_506481</name>
</gene>
<reference evidence="3 4" key="1">
    <citation type="journal article" date="2016" name="Mol. Biol. Evol.">
        <title>Comparative Genomics of Early-Diverging Mushroom-Forming Fungi Provides Insights into the Origins of Lignocellulose Decay Capabilities.</title>
        <authorList>
            <person name="Nagy L.G."/>
            <person name="Riley R."/>
            <person name="Tritt A."/>
            <person name="Adam C."/>
            <person name="Daum C."/>
            <person name="Floudas D."/>
            <person name="Sun H."/>
            <person name="Yadav J.S."/>
            <person name="Pangilinan J."/>
            <person name="Larsson K.H."/>
            <person name="Matsuura K."/>
            <person name="Barry K."/>
            <person name="Labutti K."/>
            <person name="Kuo R."/>
            <person name="Ohm R.A."/>
            <person name="Bhattacharya S.S."/>
            <person name="Shirouzu T."/>
            <person name="Yoshinaga Y."/>
            <person name="Martin F.M."/>
            <person name="Grigoriev I.V."/>
            <person name="Hibbett D.S."/>
        </authorList>
    </citation>
    <scope>NUCLEOTIDE SEQUENCE [LARGE SCALE GENOMIC DNA]</scope>
    <source>
        <strain evidence="3 4">HHB12733</strain>
    </source>
</reference>
<evidence type="ECO:0000313" key="3">
    <source>
        <dbReference type="EMBL" id="KZT61063.1"/>
    </source>
</evidence>
<evidence type="ECO:0000259" key="2">
    <source>
        <dbReference type="Pfam" id="PF20149"/>
    </source>
</evidence>
<feature type="compositionally biased region" description="Low complexity" evidence="1">
    <location>
        <begin position="53"/>
        <end position="65"/>
    </location>
</feature>
<evidence type="ECO:0000313" key="4">
    <source>
        <dbReference type="Proteomes" id="UP000076842"/>
    </source>
</evidence>
<organism evidence="3 4">
    <name type="scientific">Calocera cornea HHB12733</name>
    <dbReference type="NCBI Taxonomy" id="1353952"/>
    <lineage>
        <taxon>Eukaryota</taxon>
        <taxon>Fungi</taxon>
        <taxon>Dikarya</taxon>
        <taxon>Basidiomycota</taxon>
        <taxon>Agaricomycotina</taxon>
        <taxon>Dacrymycetes</taxon>
        <taxon>Dacrymycetales</taxon>
        <taxon>Dacrymycetaceae</taxon>
        <taxon>Calocera</taxon>
    </lineage>
</organism>
<sequence length="389" mass="43803">MPLSVGANVVNSIYTLKVESADELVVVQRASRKRRRSPQADDATPVYRRKQRSSSTSPNSTSSESVGLPYQLVPVSPIAVDHDDRHPPVPATIVLGRPGPWMSWPPPNDDYKGENLASYHPYMQKVLRVAKKYNRLYYLRDELYPNPRTETIFAEAARDAANAEARLTDPRAPQIDFGVYPGQKNLIKRVGISTRGMLKTKALQVIESEYPEAVRLAREAEALQRAWSDETRKRKKRDLLVRLADSKAASQTAFANLRKDAHFIYRISELAAKLASYILSGDDDHATGQHELLSSIPPRLIAAAVTGLNHGFSCYDSGVFVLKRFKGLDPENQGTYEDICKWLDRYRGKTPEQYNEMIATVTRDYAARFLRRSPGACLDGDIHKFNLQL</sequence>
<accession>A0A165IWB4</accession>
<keyword evidence="4" id="KW-1185">Reference proteome</keyword>
<evidence type="ECO:0000256" key="1">
    <source>
        <dbReference type="SAM" id="MobiDB-lite"/>
    </source>
</evidence>
<dbReference type="Pfam" id="PF20149">
    <property type="entry name" value="DUF6532"/>
    <property type="match status" value="1"/>
</dbReference>
<protein>
    <recommendedName>
        <fullName evidence="2">DUF6532 domain-containing protein</fullName>
    </recommendedName>
</protein>
<dbReference type="InParanoid" id="A0A165IWB4"/>
<proteinExistence type="predicted"/>
<dbReference type="Proteomes" id="UP000076842">
    <property type="component" value="Unassembled WGS sequence"/>
</dbReference>
<feature type="domain" description="DUF6532" evidence="2">
    <location>
        <begin position="130"/>
        <end position="345"/>
    </location>
</feature>